<reference evidence="4" key="1">
    <citation type="journal article" date="2012" name="Nature">
        <title>The oyster genome reveals stress adaptation and complexity of shell formation.</title>
        <authorList>
            <person name="Zhang G."/>
            <person name="Fang X."/>
            <person name="Guo X."/>
            <person name="Li L."/>
            <person name="Luo R."/>
            <person name="Xu F."/>
            <person name="Yang P."/>
            <person name="Zhang L."/>
            <person name="Wang X."/>
            <person name="Qi H."/>
            <person name="Xiong Z."/>
            <person name="Que H."/>
            <person name="Xie Y."/>
            <person name="Holland P.W."/>
            <person name="Paps J."/>
            <person name="Zhu Y."/>
            <person name="Wu F."/>
            <person name="Chen Y."/>
            <person name="Wang J."/>
            <person name="Peng C."/>
            <person name="Meng J."/>
            <person name="Yang L."/>
            <person name="Liu J."/>
            <person name="Wen B."/>
            <person name="Zhang N."/>
            <person name="Huang Z."/>
            <person name="Zhu Q."/>
            <person name="Feng Y."/>
            <person name="Mount A."/>
            <person name="Hedgecock D."/>
            <person name="Xu Z."/>
            <person name="Liu Y."/>
            <person name="Domazet-Loso T."/>
            <person name="Du Y."/>
            <person name="Sun X."/>
            <person name="Zhang S."/>
            <person name="Liu B."/>
            <person name="Cheng P."/>
            <person name="Jiang X."/>
            <person name="Li J."/>
            <person name="Fan D."/>
            <person name="Wang W."/>
            <person name="Fu W."/>
            <person name="Wang T."/>
            <person name="Wang B."/>
            <person name="Zhang J."/>
            <person name="Peng Z."/>
            <person name="Li Y."/>
            <person name="Li N."/>
            <person name="Wang J."/>
            <person name="Chen M."/>
            <person name="He Y."/>
            <person name="Tan F."/>
            <person name="Song X."/>
            <person name="Zheng Q."/>
            <person name="Huang R."/>
            <person name="Yang H."/>
            <person name="Du X."/>
            <person name="Chen L."/>
            <person name="Yang M."/>
            <person name="Gaffney P.M."/>
            <person name="Wang S."/>
            <person name="Luo L."/>
            <person name="She Z."/>
            <person name="Ming Y."/>
            <person name="Huang W."/>
            <person name="Zhang S."/>
            <person name="Huang B."/>
            <person name="Zhang Y."/>
            <person name="Qu T."/>
            <person name="Ni P."/>
            <person name="Miao G."/>
            <person name="Wang J."/>
            <person name="Wang Q."/>
            <person name="Steinberg C.E."/>
            <person name="Wang H."/>
            <person name="Li N."/>
            <person name="Qian L."/>
            <person name="Zhang G."/>
            <person name="Li Y."/>
            <person name="Yang H."/>
            <person name="Liu X."/>
            <person name="Wang J."/>
            <person name="Yin Y."/>
            <person name="Wang J."/>
        </authorList>
    </citation>
    <scope>NUCLEOTIDE SEQUENCE [LARGE SCALE GENOMIC DNA]</scope>
    <source>
        <strain evidence="4">05x7-T-G4-1.051#20</strain>
    </source>
</reference>
<dbReference type="InterPro" id="IPR037000">
    <property type="entry name" value="Ski_DNA-bd_sf"/>
</dbReference>
<feature type="compositionally biased region" description="Basic and acidic residues" evidence="2">
    <location>
        <begin position="394"/>
        <end position="417"/>
    </location>
</feature>
<gene>
    <name evidence="4" type="ORF">CGI_10018448</name>
</gene>
<feature type="compositionally biased region" description="Polar residues" evidence="2">
    <location>
        <begin position="265"/>
        <end position="277"/>
    </location>
</feature>
<organism evidence="4">
    <name type="scientific">Magallana gigas</name>
    <name type="common">Pacific oyster</name>
    <name type="synonym">Crassostrea gigas</name>
    <dbReference type="NCBI Taxonomy" id="29159"/>
    <lineage>
        <taxon>Eukaryota</taxon>
        <taxon>Metazoa</taxon>
        <taxon>Spiralia</taxon>
        <taxon>Lophotrochozoa</taxon>
        <taxon>Mollusca</taxon>
        <taxon>Bivalvia</taxon>
        <taxon>Autobranchia</taxon>
        <taxon>Pteriomorphia</taxon>
        <taxon>Ostreida</taxon>
        <taxon>Ostreoidea</taxon>
        <taxon>Ostreidae</taxon>
        <taxon>Magallana</taxon>
    </lineage>
</organism>
<dbReference type="InterPro" id="IPR014890">
    <property type="entry name" value="c-SKI_SMAD4-bd_dom"/>
</dbReference>
<dbReference type="HOGENOM" id="CLU_491965_0_0_1"/>
<feature type="compositionally biased region" description="Polar residues" evidence="2">
    <location>
        <begin position="516"/>
        <end position="535"/>
    </location>
</feature>
<dbReference type="Pfam" id="PF02437">
    <property type="entry name" value="Ski_Sno_DHD"/>
    <property type="match status" value="1"/>
</dbReference>
<evidence type="ECO:0000313" key="4">
    <source>
        <dbReference type="EMBL" id="EKC34205.1"/>
    </source>
</evidence>
<protein>
    <submittedName>
        <fullName evidence="4">Ladybird homeobox corepressor 1-like protein</fullName>
    </submittedName>
</protein>
<dbReference type="SUPFAM" id="SSF46955">
    <property type="entry name" value="Putative DNA-binding domain"/>
    <property type="match status" value="1"/>
</dbReference>
<keyword evidence="4" id="KW-0371">Homeobox</keyword>
<evidence type="ECO:0000256" key="1">
    <source>
        <dbReference type="ARBA" id="ARBA00009513"/>
    </source>
</evidence>
<comment type="similarity">
    <text evidence="1">Belongs to the SKI family.</text>
</comment>
<evidence type="ECO:0000259" key="3">
    <source>
        <dbReference type="SMART" id="SM01046"/>
    </source>
</evidence>
<dbReference type="AlphaFoldDB" id="K1QZD9"/>
<feature type="region of interest" description="Disordered" evidence="2">
    <location>
        <begin position="260"/>
        <end position="282"/>
    </location>
</feature>
<evidence type="ECO:0000256" key="2">
    <source>
        <dbReference type="SAM" id="MobiDB-lite"/>
    </source>
</evidence>
<dbReference type="GO" id="GO:0000981">
    <property type="term" value="F:DNA-binding transcription factor activity, RNA polymerase II-specific"/>
    <property type="evidence" value="ECO:0007669"/>
    <property type="project" value="TreeGrafter"/>
</dbReference>
<dbReference type="GO" id="GO:0046332">
    <property type="term" value="F:SMAD binding"/>
    <property type="evidence" value="ECO:0007669"/>
    <property type="project" value="InterPro"/>
</dbReference>
<feature type="region of interest" description="Disordered" evidence="2">
    <location>
        <begin position="387"/>
        <end position="554"/>
    </location>
</feature>
<dbReference type="InterPro" id="IPR009061">
    <property type="entry name" value="DNA-bd_dom_put_sf"/>
</dbReference>
<sequence length="554" mass="62047">MFGFVIGFDVFSSDGCSNTESKAEIGLPYKEHQTCDRQSSICDRESPSSKHSLSSPVADNEVGTVVLFGVPIVCLYVENRERLCLAQISNTLLRNFSYNEIHNRRVALGITCLQCTPVQLEILRRTGAMPVSSRRCGLITKREAERLVKSFLEEIPPPKLPENFSFKVHHSCGWGCQGLFLPSRYNSSRAKCIKCTFCNSFFSPNKFIFHYHKTSSSSFRHPDAANFNSWRRHLHLNEPSPSDSLQHAWEDVKSMFNGGCRKRSSQPSMGPASSPTTAPLPVGPLTQSPFDHLQTMPTGVNQFNSYIGPTVIEPEQTDRQIAHPSFQSNFPGNMIGSYGDILRSLSMHYTPWWKSMYLTGQPYPHCNSVPLPINMPCINYPSMILSSSDSNRSSTREGDLKFETSGHMRSVRGENKKQIKQPSADPPSSTLTRDVNQFIEAEATSPAKSKGEDDKPFNYKPYIPFERKVKEEQDKPGKNPDTNKSITFSEDAKELYSSDSMDISAYSIGNDPRNVPYNNTIPDTSSENYFSSPGRTSAEHQTEGTPVNPGLLQW</sequence>
<dbReference type="Gene3D" id="3.10.260.20">
    <property type="entry name" value="Ski"/>
    <property type="match status" value="1"/>
</dbReference>
<dbReference type="GO" id="GO:0005634">
    <property type="term" value="C:nucleus"/>
    <property type="evidence" value="ECO:0007669"/>
    <property type="project" value="TreeGrafter"/>
</dbReference>
<dbReference type="PANTHER" id="PTHR10005">
    <property type="entry name" value="SKI ONCOGENE-RELATED"/>
    <property type="match status" value="1"/>
</dbReference>
<dbReference type="GO" id="GO:0000978">
    <property type="term" value="F:RNA polymerase II cis-regulatory region sequence-specific DNA binding"/>
    <property type="evidence" value="ECO:0007669"/>
    <property type="project" value="TreeGrafter"/>
</dbReference>
<keyword evidence="4" id="KW-0238">DNA-binding</keyword>
<accession>K1QZD9</accession>
<dbReference type="EMBL" id="JH816385">
    <property type="protein sequence ID" value="EKC34205.1"/>
    <property type="molecule type" value="Genomic_DNA"/>
</dbReference>
<dbReference type="InterPro" id="IPR010919">
    <property type="entry name" value="SAND-like_dom_sf"/>
</dbReference>
<dbReference type="GO" id="GO:0005737">
    <property type="term" value="C:cytoplasm"/>
    <property type="evidence" value="ECO:0007669"/>
    <property type="project" value="TreeGrafter"/>
</dbReference>
<dbReference type="GO" id="GO:0030514">
    <property type="term" value="P:negative regulation of BMP signaling pathway"/>
    <property type="evidence" value="ECO:0007669"/>
    <property type="project" value="TreeGrafter"/>
</dbReference>
<dbReference type="SUPFAM" id="SSF63763">
    <property type="entry name" value="SAND domain-like"/>
    <property type="match status" value="1"/>
</dbReference>
<feature type="compositionally biased region" description="Polar residues" evidence="2">
    <location>
        <begin position="426"/>
        <end position="435"/>
    </location>
</feature>
<dbReference type="InParanoid" id="K1QZD9"/>
<dbReference type="Pfam" id="PF08782">
    <property type="entry name" value="c-SKI_SMAD_bind"/>
    <property type="match status" value="1"/>
</dbReference>
<dbReference type="InterPro" id="IPR023216">
    <property type="entry name" value="Tscrpt_reg_SKI_SnoN"/>
</dbReference>
<feature type="domain" description="c-SKI SMAD4-binding" evidence="3">
    <location>
        <begin position="165"/>
        <end position="257"/>
    </location>
</feature>
<proteinExistence type="inferred from homology"/>
<dbReference type="InterPro" id="IPR003380">
    <property type="entry name" value="SKI/SNO/DAC"/>
</dbReference>
<dbReference type="GO" id="GO:0000122">
    <property type="term" value="P:negative regulation of transcription by RNA polymerase II"/>
    <property type="evidence" value="ECO:0007669"/>
    <property type="project" value="TreeGrafter"/>
</dbReference>
<feature type="compositionally biased region" description="Basic and acidic residues" evidence="2">
    <location>
        <begin position="465"/>
        <end position="478"/>
    </location>
</feature>
<dbReference type="GO" id="GO:0005667">
    <property type="term" value="C:transcription regulator complex"/>
    <property type="evidence" value="ECO:0007669"/>
    <property type="project" value="TreeGrafter"/>
</dbReference>
<dbReference type="SMART" id="SM01046">
    <property type="entry name" value="c-SKI_SMAD_bind"/>
    <property type="match status" value="1"/>
</dbReference>
<dbReference type="CDD" id="cd21080">
    <property type="entry name" value="DHD_Skor"/>
    <property type="match status" value="1"/>
</dbReference>
<dbReference type="PANTHER" id="PTHR10005:SF26">
    <property type="entry name" value="CORL"/>
    <property type="match status" value="1"/>
</dbReference>
<dbReference type="Gene3D" id="3.10.390.10">
    <property type="entry name" value="SAND domain-like"/>
    <property type="match status" value="1"/>
</dbReference>
<name>K1QZD9_MAGGI</name>